<dbReference type="GO" id="GO:0005730">
    <property type="term" value="C:nucleolus"/>
    <property type="evidence" value="ECO:0007669"/>
    <property type="project" value="UniProtKB-SubCell"/>
</dbReference>
<evidence type="ECO:0000256" key="2">
    <source>
        <dbReference type="RuleBase" id="RU365074"/>
    </source>
</evidence>
<dbReference type="InterPro" id="IPR029063">
    <property type="entry name" value="SAM-dependent_MTases_sf"/>
</dbReference>
<dbReference type="InterPro" id="IPR007823">
    <property type="entry name" value="RRP8"/>
</dbReference>
<keyword evidence="2" id="KW-0949">S-adenosyl-L-methionine</keyword>
<gene>
    <name evidence="3" type="ORF">PV327_006218</name>
</gene>
<comment type="similarity">
    <text evidence="2">Belongs to the methyltransferase superfamily. RRP8 family.</text>
</comment>
<dbReference type="AlphaFoldDB" id="A0AA39KHW6"/>
<dbReference type="GO" id="GO:0008168">
    <property type="term" value="F:methyltransferase activity"/>
    <property type="evidence" value="ECO:0007669"/>
    <property type="project" value="UniProtKB-KW"/>
</dbReference>
<evidence type="ECO:0000256" key="1">
    <source>
        <dbReference type="ARBA" id="ARBA00020203"/>
    </source>
</evidence>
<keyword evidence="2" id="KW-0808">Transferase</keyword>
<dbReference type="SUPFAM" id="SSF53335">
    <property type="entry name" value="S-adenosyl-L-methionine-dependent methyltransferases"/>
    <property type="match status" value="1"/>
</dbReference>
<dbReference type="GO" id="GO:0046015">
    <property type="term" value="P:regulation of transcription by glucose"/>
    <property type="evidence" value="ECO:0007669"/>
    <property type="project" value="TreeGrafter"/>
</dbReference>
<dbReference type="GO" id="GO:0042149">
    <property type="term" value="P:cellular response to glucose starvation"/>
    <property type="evidence" value="ECO:0007669"/>
    <property type="project" value="TreeGrafter"/>
</dbReference>
<protein>
    <recommendedName>
        <fullName evidence="1 2">Ribosomal RNA-processing protein 8</fullName>
        <ecNumber evidence="2">2.1.1.-</ecNumber>
    </recommendedName>
</protein>
<proteinExistence type="inferred from homology"/>
<comment type="caution">
    <text evidence="3">The sequence shown here is derived from an EMBL/GenBank/DDBJ whole genome shotgun (WGS) entry which is preliminary data.</text>
</comment>
<comment type="subcellular location">
    <subcellularLocation>
        <location evidence="2">Nucleus</location>
        <location evidence="2">Nucleolus</location>
    </subcellularLocation>
</comment>
<organism evidence="3 4">
    <name type="scientific">Microctonus hyperodae</name>
    <name type="common">Parasitoid wasp</name>
    <dbReference type="NCBI Taxonomy" id="165561"/>
    <lineage>
        <taxon>Eukaryota</taxon>
        <taxon>Metazoa</taxon>
        <taxon>Ecdysozoa</taxon>
        <taxon>Arthropoda</taxon>
        <taxon>Hexapoda</taxon>
        <taxon>Insecta</taxon>
        <taxon>Pterygota</taxon>
        <taxon>Neoptera</taxon>
        <taxon>Endopterygota</taxon>
        <taxon>Hymenoptera</taxon>
        <taxon>Apocrita</taxon>
        <taxon>Ichneumonoidea</taxon>
        <taxon>Braconidae</taxon>
        <taxon>Euphorinae</taxon>
        <taxon>Microctonus</taxon>
    </lineage>
</organism>
<dbReference type="EMBL" id="JAQQBR010001833">
    <property type="protein sequence ID" value="KAK0162443.1"/>
    <property type="molecule type" value="Genomic_DNA"/>
</dbReference>
<dbReference type="FunFam" id="3.40.50.150:FF:000068">
    <property type="entry name" value="Ribosomal RNA-processing protein 8"/>
    <property type="match status" value="1"/>
</dbReference>
<accession>A0AA39KHW6</accession>
<reference evidence="3" key="1">
    <citation type="journal article" date="2023" name="bioRxiv">
        <title>Scaffold-level genome assemblies of two parasitoid biocontrol wasps reveal the parthenogenesis mechanism and an associated novel virus.</title>
        <authorList>
            <person name="Inwood S."/>
            <person name="Skelly J."/>
            <person name="Guhlin J."/>
            <person name="Harrop T."/>
            <person name="Goldson S."/>
            <person name="Dearden P."/>
        </authorList>
    </citation>
    <scope>NUCLEOTIDE SEQUENCE</scope>
    <source>
        <strain evidence="3">Lincoln</strain>
        <tissue evidence="3">Whole body</tissue>
    </source>
</reference>
<sequence>MRVFSESKWEASNKGDKLNEQLFNEYSKNQKKNHDSKLGNVKLSYRNQLVLKNEKNSKKRQKKIINIDKNAVSEKLKFLSKHNEKTSNKNALIKNLAKACDDNNQNDFQTADYLVADFGCGEARLSNSVEQNVTSLDLVAANDNVIACDMAHTPLLTNSCHVVVFCLSLMGSNLSDYLLEANRVLKKDGILKIAEIKSRFENVDEFMMSLKDYGFKSTWKDISHDLFYFMDFKKVSDVDRQNKKIPTIILKSCLYKKR</sequence>
<dbReference type="GO" id="GO:0033553">
    <property type="term" value="C:rDNA heterochromatin"/>
    <property type="evidence" value="ECO:0007669"/>
    <property type="project" value="TreeGrafter"/>
</dbReference>
<keyword evidence="4" id="KW-1185">Reference proteome</keyword>
<reference evidence="3" key="2">
    <citation type="submission" date="2023-03" db="EMBL/GenBank/DDBJ databases">
        <authorList>
            <person name="Inwood S.N."/>
            <person name="Skelly J.G."/>
            <person name="Guhlin J."/>
            <person name="Harrop T.W.R."/>
            <person name="Goldson S.G."/>
            <person name="Dearden P.K."/>
        </authorList>
    </citation>
    <scope>NUCLEOTIDE SEQUENCE</scope>
    <source>
        <strain evidence="3">Lincoln</strain>
        <tissue evidence="3">Whole body</tissue>
    </source>
</reference>
<keyword evidence="2" id="KW-0489">Methyltransferase</keyword>
<dbReference type="Pfam" id="PF05148">
    <property type="entry name" value="Methyltransf_8"/>
    <property type="match status" value="1"/>
</dbReference>
<dbReference type="EC" id="2.1.1.-" evidence="2"/>
<evidence type="ECO:0000313" key="4">
    <source>
        <dbReference type="Proteomes" id="UP001168972"/>
    </source>
</evidence>
<dbReference type="GO" id="GO:0006364">
    <property type="term" value="P:rRNA processing"/>
    <property type="evidence" value="ECO:0007669"/>
    <property type="project" value="UniProtKB-UniRule"/>
</dbReference>
<dbReference type="Gene3D" id="3.40.50.150">
    <property type="entry name" value="Vaccinia Virus protein VP39"/>
    <property type="match status" value="1"/>
</dbReference>
<dbReference type="GO" id="GO:0005677">
    <property type="term" value="C:chromatin silencing complex"/>
    <property type="evidence" value="ECO:0007669"/>
    <property type="project" value="TreeGrafter"/>
</dbReference>
<dbReference type="GO" id="GO:0000183">
    <property type="term" value="P:rDNA heterochromatin formation"/>
    <property type="evidence" value="ECO:0007669"/>
    <property type="project" value="TreeGrafter"/>
</dbReference>
<dbReference type="Proteomes" id="UP001168972">
    <property type="component" value="Unassembled WGS sequence"/>
</dbReference>
<name>A0AA39KHW6_MICHY</name>
<evidence type="ECO:0000313" key="3">
    <source>
        <dbReference type="EMBL" id="KAK0162443.1"/>
    </source>
</evidence>
<dbReference type="PANTHER" id="PTHR12787:SF0">
    <property type="entry name" value="RIBOSOMAL RNA-PROCESSING PROTEIN 8"/>
    <property type="match status" value="1"/>
</dbReference>
<keyword evidence="2" id="KW-0698">rRNA processing</keyword>
<keyword evidence="2" id="KW-0539">Nucleus</keyword>
<dbReference type="GO" id="GO:0032259">
    <property type="term" value="P:methylation"/>
    <property type="evidence" value="ECO:0007669"/>
    <property type="project" value="UniProtKB-KW"/>
</dbReference>
<comment type="function">
    <text evidence="2">Probable methyltransferase required to silence rDNA.</text>
</comment>
<dbReference type="PANTHER" id="PTHR12787">
    <property type="entry name" value="RIBOSOMAL RNA-PROCESSING PROTEIN 8"/>
    <property type="match status" value="1"/>
</dbReference>